<name>A0A3A4B9A4_9ACTN</name>
<gene>
    <name evidence="2" type="ORF">D5H75_07450</name>
</gene>
<keyword evidence="3" id="KW-1185">Reference proteome</keyword>
<sequence length="62" mass="6603">MPPSPVPSERRGASLPPPPYAAPSIPMTETIDKARAILRAMTARARADRLRRGREEGAGPGP</sequence>
<proteinExistence type="predicted"/>
<protein>
    <submittedName>
        <fullName evidence="2">Uncharacterized protein</fullName>
    </submittedName>
</protein>
<evidence type="ECO:0000313" key="3">
    <source>
        <dbReference type="Proteomes" id="UP000265768"/>
    </source>
</evidence>
<evidence type="ECO:0000313" key="2">
    <source>
        <dbReference type="EMBL" id="RJL34284.1"/>
    </source>
</evidence>
<reference evidence="2 3" key="1">
    <citation type="submission" date="2018-09" db="EMBL/GenBank/DDBJ databases">
        <title>YIM 75507 draft genome.</title>
        <authorList>
            <person name="Tang S."/>
            <person name="Feng Y."/>
        </authorList>
    </citation>
    <scope>NUCLEOTIDE SEQUENCE [LARGE SCALE GENOMIC DNA]</scope>
    <source>
        <strain evidence="2 3">YIM 75507</strain>
    </source>
</reference>
<evidence type="ECO:0000256" key="1">
    <source>
        <dbReference type="SAM" id="MobiDB-lite"/>
    </source>
</evidence>
<comment type="caution">
    <text evidence="2">The sequence shown here is derived from an EMBL/GenBank/DDBJ whole genome shotgun (WGS) entry which is preliminary data.</text>
</comment>
<dbReference type="EMBL" id="QZEY01000002">
    <property type="protein sequence ID" value="RJL34284.1"/>
    <property type="molecule type" value="Genomic_DNA"/>
</dbReference>
<dbReference type="Proteomes" id="UP000265768">
    <property type="component" value="Unassembled WGS sequence"/>
</dbReference>
<accession>A0A3A4B9A4</accession>
<dbReference type="AlphaFoldDB" id="A0A3A4B9A4"/>
<organism evidence="2 3">
    <name type="scientific">Bailinhaonella thermotolerans</name>
    <dbReference type="NCBI Taxonomy" id="1070861"/>
    <lineage>
        <taxon>Bacteria</taxon>
        <taxon>Bacillati</taxon>
        <taxon>Actinomycetota</taxon>
        <taxon>Actinomycetes</taxon>
        <taxon>Streptosporangiales</taxon>
        <taxon>Streptosporangiaceae</taxon>
        <taxon>Bailinhaonella</taxon>
    </lineage>
</organism>
<feature type="region of interest" description="Disordered" evidence="1">
    <location>
        <begin position="1"/>
        <end position="27"/>
    </location>
</feature>